<dbReference type="AlphaFoldDB" id="A0A1Z4JRI9"/>
<proteinExistence type="predicted"/>
<dbReference type="EMBL" id="AP018204">
    <property type="protein sequence ID" value="BAY59316.1"/>
    <property type="molecule type" value="Genomic_DNA"/>
</dbReference>
<protein>
    <submittedName>
        <fullName evidence="2">Uncharacterized protein</fullName>
    </submittedName>
</protein>
<evidence type="ECO:0000313" key="3">
    <source>
        <dbReference type="Proteomes" id="UP000217895"/>
    </source>
</evidence>
<dbReference type="Proteomes" id="UP000217895">
    <property type="component" value="Plasmid Plasmid1 dna"/>
</dbReference>
<sequence>MQTIQKIRRESRKTANPLNTFGIFVLVTGALSVINTLVTLLLVGAFFSLAHKKPPTLVQLVNGKAISVAAMSSSNDRAPAVVRQFVMDSMMALLSATGKLPLEPGAKLGSEASDAGISIRTKSGDRRISTLSWQSSFALSQDFRPQAIASIADLTPPGAFNGQAQMTLITDKLSDPEKIADGQWKLILIARLETFSSNHPEGISVPFNKEIFVRAIDTPTPGDLTSTLQRAVYQTRQAGLEIYGMRDFQPGNLKP</sequence>
<feature type="transmembrane region" description="Helical" evidence="1">
    <location>
        <begin position="21"/>
        <end position="47"/>
    </location>
</feature>
<gene>
    <name evidence="2" type="ORF">NIES2135_61930</name>
</gene>
<geneLocation type="plasmid" evidence="2">
    <name>plasmid1</name>
</geneLocation>
<keyword evidence="3" id="KW-1185">Reference proteome</keyword>
<evidence type="ECO:0000256" key="1">
    <source>
        <dbReference type="SAM" id="Phobius"/>
    </source>
</evidence>
<reference evidence="2 3" key="1">
    <citation type="submission" date="2017-06" db="EMBL/GenBank/DDBJ databases">
        <title>Genome sequencing of cyanobaciteial culture collection at National Institute for Environmental Studies (NIES).</title>
        <authorList>
            <person name="Hirose Y."/>
            <person name="Shimura Y."/>
            <person name="Fujisawa T."/>
            <person name="Nakamura Y."/>
            <person name="Kawachi M."/>
        </authorList>
    </citation>
    <scope>NUCLEOTIDE SEQUENCE [LARGE SCALE GENOMIC DNA]</scope>
    <source>
        <strain evidence="2 3">NIES-2135</strain>
        <plasmid evidence="3">Plasmid Plasmid1 dna</plasmid>
    </source>
</reference>
<keyword evidence="1" id="KW-0472">Membrane</keyword>
<keyword evidence="2" id="KW-0614">Plasmid</keyword>
<organism evidence="2 3">
    <name type="scientific">Leptolyngbya boryana NIES-2135</name>
    <dbReference type="NCBI Taxonomy" id="1973484"/>
    <lineage>
        <taxon>Bacteria</taxon>
        <taxon>Bacillati</taxon>
        <taxon>Cyanobacteriota</taxon>
        <taxon>Cyanophyceae</taxon>
        <taxon>Leptolyngbyales</taxon>
        <taxon>Leptolyngbyaceae</taxon>
        <taxon>Leptolyngbya group</taxon>
        <taxon>Leptolyngbya</taxon>
    </lineage>
</organism>
<keyword evidence="1" id="KW-0812">Transmembrane</keyword>
<evidence type="ECO:0000313" key="2">
    <source>
        <dbReference type="EMBL" id="BAY59316.1"/>
    </source>
</evidence>
<name>A0A1Z4JRI9_LEPBY</name>
<accession>A0A1Z4JRI9</accession>
<keyword evidence="1" id="KW-1133">Transmembrane helix</keyword>